<dbReference type="Proteomes" id="UP000000759">
    <property type="component" value="Chromosome 22"/>
</dbReference>
<dbReference type="GO" id="GO:0003924">
    <property type="term" value="F:GTPase activity"/>
    <property type="evidence" value="ECO:0007669"/>
    <property type="project" value="InterPro"/>
</dbReference>
<dbReference type="eggNOG" id="KOG0394">
    <property type="taxonomic scope" value="Eukaryota"/>
</dbReference>
<dbReference type="STRING" id="556484.B7GAN9"/>
<reference evidence="3 4" key="1">
    <citation type="journal article" date="2008" name="Nature">
        <title>The Phaeodactylum genome reveals the evolutionary history of diatom genomes.</title>
        <authorList>
            <person name="Bowler C."/>
            <person name="Allen A.E."/>
            <person name="Badger J.H."/>
            <person name="Grimwood J."/>
            <person name="Jabbari K."/>
            <person name="Kuo A."/>
            <person name="Maheswari U."/>
            <person name="Martens C."/>
            <person name="Maumus F."/>
            <person name="Otillar R.P."/>
            <person name="Rayko E."/>
            <person name="Salamov A."/>
            <person name="Vandepoele K."/>
            <person name="Beszteri B."/>
            <person name="Gruber A."/>
            <person name="Heijde M."/>
            <person name="Katinka M."/>
            <person name="Mock T."/>
            <person name="Valentin K."/>
            <person name="Verret F."/>
            <person name="Berges J.A."/>
            <person name="Brownlee C."/>
            <person name="Cadoret J.P."/>
            <person name="Chiovitti A."/>
            <person name="Choi C.J."/>
            <person name="Coesel S."/>
            <person name="De Martino A."/>
            <person name="Detter J.C."/>
            <person name="Durkin C."/>
            <person name="Falciatore A."/>
            <person name="Fournet J."/>
            <person name="Haruta M."/>
            <person name="Huysman M.J."/>
            <person name="Jenkins B.D."/>
            <person name="Jiroutova K."/>
            <person name="Jorgensen R.E."/>
            <person name="Joubert Y."/>
            <person name="Kaplan A."/>
            <person name="Kroger N."/>
            <person name="Kroth P.G."/>
            <person name="La Roche J."/>
            <person name="Lindquist E."/>
            <person name="Lommer M."/>
            <person name="Martin-Jezequel V."/>
            <person name="Lopez P.J."/>
            <person name="Lucas S."/>
            <person name="Mangogna M."/>
            <person name="McGinnis K."/>
            <person name="Medlin L.K."/>
            <person name="Montsant A."/>
            <person name="Oudot-Le Secq M.P."/>
            <person name="Napoli C."/>
            <person name="Obornik M."/>
            <person name="Parker M.S."/>
            <person name="Petit J.L."/>
            <person name="Porcel B.M."/>
            <person name="Poulsen N."/>
            <person name="Robison M."/>
            <person name="Rychlewski L."/>
            <person name="Rynearson T.A."/>
            <person name="Schmutz J."/>
            <person name="Shapiro H."/>
            <person name="Siaut M."/>
            <person name="Stanley M."/>
            <person name="Sussman M.R."/>
            <person name="Taylor A.R."/>
            <person name="Vardi A."/>
            <person name="von Dassow P."/>
            <person name="Vyverman W."/>
            <person name="Willis A."/>
            <person name="Wyrwicz L.S."/>
            <person name="Rokhsar D.S."/>
            <person name="Weissenbach J."/>
            <person name="Armbrust E.V."/>
            <person name="Green B.R."/>
            <person name="Van de Peer Y."/>
            <person name="Grigoriev I.V."/>
        </authorList>
    </citation>
    <scope>NUCLEOTIDE SEQUENCE [LARGE SCALE GENOMIC DNA]</scope>
    <source>
        <strain evidence="3 4">CCAP 1055/1</strain>
    </source>
</reference>
<dbReference type="SUPFAM" id="SSF52540">
    <property type="entry name" value="P-loop containing nucleoside triphosphate hydrolases"/>
    <property type="match status" value="1"/>
</dbReference>
<dbReference type="AlphaFoldDB" id="B7GAN9"/>
<dbReference type="PRINTS" id="PR00449">
    <property type="entry name" value="RASTRNSFRMNG"/>
</dbReference>
<keyword evidence="2" id="KW-0342">GTP-binding</keyword>
<gene>
    <name evidence="3" type="ORF">PHATRDRAFT_40171</name>
</gene>
<sequence>MQKGVPMHRVPQPQHQRCRVKLQCLVLGAAGAGKTSLLRRYFHNAFQAGTRVPTLGSDFYTGRVPNPLQEHNSSSTDSHVLINLQMWERSCFWLKTGVNSEFFFFQDTPGRERFYSKRQRRHTDAASLGASFFRQADAVMLVYDMTSSTSFTQLLKWYADLVDLCQSKPVPILIVANKLDLFIADQQRASTWVHPRRVSQRDVLGLAGSFRGNDFRYEYRVSTQLSPNPMKKKHQRKQSHRRMEISSFLANRENWTTDGSYLESLLNSEDASHPDREMVLLWCMRNGLKHVEVSAATGEHVDGAIDELIRLALLTKQSKNCDTKADLVGIESQPLYQRNDELNVQERYQSNEDRYLFQQRKNMI</sequence>
<dbReference type="Pfam" id="PF00071">
    <property type="entry name" value="Ras"/>
    <property type="match status" value="2"/>
</dbReference>
<dbReference type="PANTHER" id="PTHR24073">
    <property type="entry name" value="DRAB5-RELATED"/>
    <property type="match status" value="1"/>
</dbReference>
<evidence type="ECO:0000313" key="3">
    <source>
        <dbReference type="EMBL" id="EEC44405.1"/>
    </source>
</evidence>
<dbReference type="HOGENOM" id="CLU_744886_0_0_1"/>
<dbReference type="SMART" id="SM00175">
    <property type="entry name" value="RAB"/>
    <property type="match status" value="1"/>
</dbReference>
<protein>
    <submittedName>
        <fullName evidence="3">Uncharacterized protein</fullName>
    </submittedName>
</protein>
<dbReference type="SMART" id="SM00174">
    <property type="entry name" value="RHO"/>
    <property type="match status" value="1"/>
</dbReference>
<accession>B7GAN9</accession>
<dbReference type="GeneID" id="7195937"/>
<dbReference type="EMBL" id="CM000624">
    <property type="protein sequence ID" value="EEC44405.1"/>
    <property type="molecule type" value="Genomic_DNA"/>
</dbReference>
<dbReference type="InterPro" id="IPR001806">
    <property type="entry name" value="Small_GTPase"/>
</dbReference>
<reference evidence="4" key="2">
    <citation type="submission" date="2008-08" db="EMBL/GenBank/DDBJ databases">
        <authorList>
            <consortium name="Diatom Consortium"/>
            <person name="Grigoriev I."/>
            <person name="Grimwood J."/>
            <person name="Kuo A."/>
            <person name="Otillar R.P."/>
            <person name="Salamov A."/>
            <person name="Detter J.C."/>
            <person name="Lindquist E."/>
            <person name="Shapiro H."/>
            <person name="Lucas S."/>
            <person name="Glavina del Rio T."/>
            <person name="Pitluck S."/>
            <person name="Rokhsar D."/>
            <person name="Bowler C."/>
        </authorList>
    </citation>
    <scope>GENOME REANNOTATION</scope>
    <source>
        <strain evidence="4">CCAP 1055/1</strain>
    </source>
</reference>
<dbReference type="GO" id="GO:0005525">
    <property type="term" value="F:GTP binding"/>
    <property type="evidence" value="ECO:0007669"/>
    <property type="project" value="UniProtKB-KW"/>
</dbReference>
<organism evidence="3 4">
    <name type="scientific">Phaeodactylum tricornutum (strain CCAP 1055/1)</name>
    <dbReference type="NCBI Taxonomy" id="556484"/>
    <lineage>
        <taxon>Eukaryota</taxon>
        <taxon>Sar</taxon>
        <taxon>Stramenopiles</taxon>
        <taxon>Ochrophyta</taxon>
        <taxon>Bacillariophyta</taxon>
        <taxon>Bacillariophyceae</taxon>
        <taxon>Bacillariophycidae</taxon>
        <taxon>Naviculales</taxon>
        <taxon>Phaeodactylaceae</taxon>
        <taxon>Phaeodactylum</taxon>
    </lineage>
</organism>
<keyword evidence="1" id="KW-0547">Nucleotide-binding</keyword>
<dbReference type="Gene3D" id="3.40.50.300">
    <property type="entry name" value="P-loop containing nucleotide triphosphate hydrolases"/>
    <property type="match status" value="1"/>
</dbReference>
<proteinExistence type="predicted"/>
<dbReference type="InterPro" id="IPR027417">
    <property type="entry name" value="P-loop_NTPase"/>
</dbReference>
<keyword evidence="4" id="KW-1185">Reference proteome</keyword>
<evidence type="ECO:0000313" key="4">
    <source>
        <dbReference type="Proteomes" id="UP000000759"/>
    </source>
</evidence>
<dbReference type="KEGG" id="pti:PHATRDRAFT_40171"/>
<dbReference type="RefSeq" id="XP_002184227.1">
    <property type="nucleotide sequence ID" value="XM_002184191.1"/>
</dbReference>
<evidence type="ECO:0000256" key="2">
    <source>
        <dbReference type="ARBA" id="ARBA00023134"/>
    </source>
</evidence>
<dbReference type="PROSITE" id="PS51419">
    <property type="entry name" value="RAB"/>
    <property type="match status" value="1"/>
</dbReference>
<dbReference type="PaxDb" id="2850-Phatr40171"/>
<dbReference type="OrthoDB" id="25896at2759"/>
<dbReference type="InParanoid" id="B7GAN9"/>
<dbReference type="CDD" id="cd00154">
    <property type="entry name" value="Rab"/>
    <property type="match status" value="1"/>
</dbReference>
<evidence type="ECO:0000256" key="1">
    <source>
        <dbReference type="ARBA" id="ARBA00022741"/>
    </source>
</evidence>
<dbReference type="PROSITE" id="PS51421">
    <property type="entry name" value="RAS"/>
    <property type="match status" value="1"/>
</dbReference>
<name>B7GAN9_PHATC</name>